<reference evidence="2 3" key="1">
    <citation type="submission" date="2015-07" db="EMBL/GenBank/DDBJ databases">
        <title>Draft Genome Sequence of Malassezia furfur CBS1878 and Malassezia pachydermatis CBS1879.</title>
        <authorList>
            <person name="Triana S."/>
            <person name="Ohm R."/>
            <person name="Gonzalez A."/>
            <person name="DeCock H."/>
            <person name="Restrepo S."/>
            <person name="Celis A."/>
        </authorList>
    </citation>
    <scope>NUCLEOTIDE SEQUENCE [LARGE SCALE GENOMIC DNA]</scope>
    <source>
        <strain evidence="2 3">CBS 1879</strain>
    </source>
</reference>
<dbReference type="Pfam" id="PF04910">
    <property type="entry name" value="Tcf25"/>
    <property type="match status" value="1"/>
</dbReference>
<evidence type="ECO:0000313" key="3">
    <source>
        <dbReference type="Proteomes" id="UP000037751"/>
    </source>
</evidence>
<evidence type="ECO:0008006" key="4">
    <source>
        <dbReference type="Google" id="ProtNLM"/>
    </source>
</evidence>
<feature type="region of interest" description="Disordered" evidence="1">
    <location>
        <begin position="117"/>
        <end position="139"/>
    </location>
</feature>
<dbReference type="AlphaFoldDB" id="A0A0M8MRY4"/>
<dbReference type="GeneID" id="28728511"/>
<feature type="compositionally biased region" description="Basic residues" evidence="1">
    <location>
        <begin position="87"/>
        <end position="96"/>
    </location>
</feature>
<dbReference type="Proteomes" id="UP000037751">
    <property type="component" value="Unassembled WGS sequence"/>
</dbReference>
<dbReference type="PANTHER" id="PTHR22684">
    <property type="entry name" value="NULP1-RELATED"/>
    <property type="match status" value="1"/>
</dbReference>
<proteinExistence type="predicted"/>
<comment type="caution">
    <text evidence="2">The sequence shown here is derived from an EMBL/GenBank/DDBJ whole genome shotgun (WGS) entry which is preliminary data.</text>
</comment>
<dbReference type="VEuPathDB" id="FungiDB:Malapachy_2144"/>
<accession>A0A0M8MRY4</accession>
<dbReference type="GO" id="GO:1990116">
    <property type="term" value="P:ribosome-associated ubiquitin-dependent protein catabolic process"/>
    <property type="evidence" value="ECO:0007669"/>
    <property type="project" value="TreeGrafter"/>
</dbReference>
<dbReference type="PANTHER" id="PTHR22684:SF0">
    <property type="entry name" value="RIBOSOME QUALITY CONTROL COMPLEX SUBUNIT TCF25"/>
    <property type="match status" value="1"/>
</dbReference>
<keyword evidence="3" id="KW-1185">Reference proteome</keyword>
<feature type="region of interest" description="Disordered" evidence="1">
    <location>
        <begin position="671"/>
        <end position="702"/>
    </location>
</feature>
<name>A0A0M8MRY4_9BASI</name>
<feature type="region of interest" description="Disordered" evidence="1">
    <location>
        <begin position="19"/>
        <end position="100"/>
    </location>
</feature>
<dbReference type="OrthoDB" id="205993at2759"/>
<organism evidence="2 3">
    <name type="scientific">Malassezia pachydermatis</name>
    <dbReference type="NCBI Taxonomy" id="77020"/>
    <lineage>
        <taxon>Eukaryota</taxon>
        <taxon>Fungi</taxon>
        <taxon>Dikarya</taxon>
        <taxon>Basidiomycota</taxon>
        <taxon>Ustilaginomycotina</taxon>
        <taxon>Malasseziomycetes</taxon>
        <taxon>Malasseziales</taxon>
        <taxon>Malasseziaceae</taxon>
        <taxon>Malassezia</taxon>
    </lineage>
</organism>
<dbReference type="RefSeq" id="XP_017993199.1">
    <property type="nucleotide sequence ID" value="XM_018136636.1"/>
</dbReference>
<dbReference type="GO" id="GO:0072344">
    <property type="term" value="P:rescue of stalled ribosome"/>
    <property type="evidence" value="ECO:0007669"/>
    <property type="project" value="TreeGrafter"/>
</dbReference>
<feature type="compositionally biased region" description="Acidic residues" evidence="1">
    <location>
        <begin position="39"/>
        <end position="48"/>
    </location>
</feature>
<gene>
    <name evidence="2" type="ORF">Malapachy_2144</name>
</gene>
<feature type="compositionally biased region" description="Acidic residues" evidence="1">
    <location>
        <begin position="684"/>
        <end position="696"/>
    </location>
</feature>
<dbReference type="EMBL" id="LGAV01000002">
    <property type="protein sequence ID" value="KOS15567.1"/>
    <property type="molecule type" value="Genomic_DNA"/>
</dbReference>
<dbReference type="STRING" id="77020.A0A0M8MRY4"/>
<dbReference type="InterPro" id="IPR011990">
    <property type="entry name" value="TPR-like_helical_dom_sf"/>
</dbReference>
<sequence length="713" mass="78375">MSRRVNRRLQRQQEELAQLQQLSAPGNTEQVPPDAVPPADDDDKDEEAAPVTTIATGFASLALDETPDDADDVPSAAPETSIPSQSKSKKKKKKAKASVTKDVNAMSLEEMDALLASETTQRPASSTDAQTPSTHAKTPWTTLRSVLALEATQLDPAQELRRQFGAAAIKAYEREKNQAPTRAGGRNRGAHLNSNMRARTVLSTPKPTWPDLGRSFVGLSMTTRDTPQGRICSWEHSRAYKQAQFQFAQAVRSYDTQALYALLRVFPWHVDTLLQLSDVSRYQGDLGQAADFVDRALFAMERSAASTFVTSLTSSHGPPLSTFARAENRAFWLAAHRNIDLFGRRGTWRTSLEWCKLVLSLDVNDPHGMLLWMDFLAIKSKQGAWLLSLIDALDAHLATQQDRMAVDNVRACTPLDHERTMARETGHGTLDWCAGLQYARALALRAQNETEASDAALRLAIARHPRTAILLADKLDVSMPPDVVRAFPMQGMYAASTPALDELLAHLYVHRSLSLWKEASHTTWFRSIAQAVLPALVGATYTLGTAEATTCLGVYRHVLVADLPAALHQQLVRYLPPHVRSPPGGLDTFDPLPPADGTRYDEAYYGALMEQATSQSNAHARLWALFQQMQQQADPQQIEQVLEHVDDETRDALLQVVGAMPGPAVGEAALADTDATPATIDDATPAEEEEEEDATATDEPSMLRRAWNALWGT</sequence>
<evidence type="ECO:0000313" key="2">
    <source>
        <dbReference type="EMBL" id="KOS15567.1"/>
    </source>
</evidence>
<feature type="compositionally biased region" description="Low complexity" evidence="1">
    <location>
        <begin position="671"/>
        <end position="683"/>
    </location>
</feature>
<protein>
    <recommendedName>
        <fullName evidence="4">DUF654-domain-containing protein</fullName>
    </recommendedName>
</protein>
<dbReference type="InterPro" id="IPR006994">
    <property type="entry name" value="TCF25/Rqc1"/>
</dbReference>
<dbReference type="GO" id="GO:1990112">
    <property type="term" value="C:RQC complex"/>
    <property type="evidence" value="ECO:0007669"/>
    <property type="project" value="TreeGrafter"/>
</dbReference>
<dbReference type="SUPFAM" id="SSF48452">
    <property type="entry name" value="TPR-like"/>
    <property type="match status" value="1"/>
</dbReference>
<evidence type="ECO:0000256" key="1">
    <source>
        <dbReference type="SAM" id="MobiDB-lite"/>
    </source>
</evidence>